<feature type="binding site" evidence="4">
    <location>
        <position position="94"/>
    </location>
    <ligand>
        <name>Zn(2+)</name>
        <dbReference type="ChEBI" id="CHEBI:29105"/>
        <note>catalytic</note>
    </ligand>
</feature>
<organismHost>
    <name type="scientific">Heterosigma akashiwo</name>
    <name type="common">Chromophytic alga</name>
    <name type="synonym">Heterosigma carterae</name>
    <dbReference type="NCBI Taxonomy" id="2829"/>
</organismHost>
<dbReference type="InterPro" id="IPR016193">
    <property type="entry name" value="Cytidine_deaminase-like"/>
</dbReference>
<accession>A0A1C9C5G7</accession>
<feature type="active site" description="Proton donor" evidence="3">
    <location>
        <position position="69"/>
    </location>
</feature>
<reference evidence="6 7" key="1">
    <citation type="submission" date="2016-03" db="EMBL/GenBank/DDBJ databases">
        <title>Genome sequences of a Phycodnavirus, Heterosigma akashiwo virus strain 53.</title>
        <authorList>
            <person name="Ueki S."/>
            <person name="Ogura Y."/>
            <person name="Hayashi T."/>
        </authorList>
    </citation>
    <scope>NUCLEOTIDE SEQUENCE [LARGE SCALE GENOMIC DNA]</scope>
    <source>
        <strain evidence="6">HaV53</strain>
    </source>
</reference>
<keyword evidence="4" id="KW-0862">Zinc</keyword>
<evidence type="ECO:0000256" key="3">
    <source>
        <dbReference type="PIRSR" id="PIRSR006019-1"/>
    </source>
</evidence>
<feature type="binding site" evidence="4">
    <location>
        <position position="67"/>
    </location>
    <ligand>
        <name>Zn(2+)</name>
        <dbReference type="ChEBI" id="CHEBI:29105"/>
        <note>catalytic</note>
    </ligand>
</feature>
<feature type="domain" description="CMP/dCMP-type deaminase" evidence="5">
    <location>
        <begin position="2"/>
        <end position="125"/>
    </location>
</feature>
<dbReference type="InterPro" id="IPR015517">
    <property type="entry name" value="dCMP_deaminase-rel"/>
</dbReference>
<evidence type="ECO:0000313" key="7">
    <source>
        <dbReference type="Proteomes" id="UP000232488"/>
    </source>
</evidence>
<dbReference type="OrthoDB" id="10605at10239"/>
<dbReference type="InterPro" id="IPR016473">
    <property type="entry name" value="dCMP_deaminase"/>
</dbReference>
<dbReference type="InterPro" id="IPR035105">
    <property type="entry name" value="Deoxycytidylate_deaminase_dom"/>
</dbReference>
<organism evidence="6 7">
    <name type="scientific">Heterosigma akashiwo virus 01</name>
    <name type="common">HaV01</name>
    <dbReference type="NCBI Taxonomy" id="97195"/>
    <lineage>
        <taxon>Viruses</taxon>
        <taxon>Varidnaviria</taxon>
        <taxon>Bamfordvirae</taxon>
        <taxon>Nucleocytoviricota</taxon>
        <taxon>Megaviricetes</taxon>
        <taxon>Algavirales</taxon>
        <taxon>Phycodnaviridae</taxon>
        <taxon>Raphidovirus</taxon>
        <taxon>Raphidovirus japonicum</taxon>
    </lineage>
</organism>
<dbReference type="EMBL" id="KX008963">
    <property type="protein sequence ID" value="AOM63525.1"/>
    <property type="molecule type" value="Genomic_DNA"/>
</dbReference>
<feature type="binding site" evidence="4">
    <location>
        <position position="97"/>
    </location>
    <ligand>
        <name>Zn(2+)</name>
        <dbReference type="ChEBI" id="CHEBI:29105"/>
        <note>catalytic</note>
    </ligand>
</feature>
<dbReference type="KEGG" id="vg:37618575"/>
<protein>
    <submittedName>
        <fullName evidence="6">Putative dCMP deaminase</fullName>
    </submittedName>
</protein>
<dbReference type="Pfam" id="PF00383">
    <property type="entry name" value="dCMP_cyt_deam_1"/>
    <property type="match status" value="1"/>
</dbReference>
<evidence type="ECO:0000256" key="4">
    <source>
        <dbReference type="PIRSR" id="PIRSR006019-2"/>
    </source>
</evidence>
<dbReference type="Proteomes" id="UP000232488">
    <property type="component" value="Segment"/>
</dbReference>
<gene>
    <name evidence="6" type="primary">HaV53_ORF194</name>
</gene>
<dbReference type="Gene3D" id="3.40.140.10">
    <property type="entry name" value="Cytidine Deaminase, domain 2"/>
    <property type="match status" value="1"/>
</dbReference>
<dbReference type="GO" id="GO:0008270">
    <property type="term" value="F:zinc ion binding"/>
    <property type="evidence" value="ECO:0007669"/>
    <property type="project" value="InterPro"/>
</dbReference>
<name>A0A1C9C5G7_HAV01</name>
<dbReference type="InterPro" id="IPR002125">
    <property type="entry name" value="CMP_dCMP_dom"/>
</dbReference>
<dbReference type="SUPFAM" id="SSF53927">
    <property type="entry name" value="Cytidine deaminase-like"/>
    <property type="match status" value="1"/>
</dbReference>
<dbReference type="PROSITE" id="PS51747">
    <property type="entry name" value="CYT_DCMP_DEAMINASES_2"/>
    <property type="match status" value="1"/>
</dbReference>
<dbReference type="CDD" id="cd01286">
    <property type="entry name" value="deoxycytidylate_deaminase"/>
    <property type="match status" value="1"/>
</dbReference>
<dbReference type="GO" id="GO:0004132">
    <property type="term" value="F:dCMP deaminase activity"/>
    <property type="evidence" value="ECO:0007669"/>
    <property type="project" value="InterPro"/>
</dbReference>
<comment type="cofactor">
    <cofactor evidence="1 4">
        <name>Zn(2+)</name>
        <dbReference type="ChEBI" id="CHEBI:29105"/>
    </cofactor>
</comment>
<keyword evidence="2" id="KW-0378">Hydrolase</keyword>
<sequence>MDWDSFFMNMACLTSLRSKDPETKVGTCIVNDENRIISVGYNGFPDISDNDNVFPWTRPSKYLYVIHSELNAILNSDDVRKLKNTRVYCTHFPCNECTKALIQVGIKTLYYLNDKENINNEASWYMFNLANVDVRKKTILKKVFDPRQYGDKSSQTDF</sequence>
<dbReference type="GO" id="GO:0006220">
    <property type="term" value="P:pyrimidine nucleotide metabolic process"/>
    <property type="evidence" value="ECO:0007669"/>
    <property type="project" value="InterPro"/>
</dbReference>
<evidence type="ECO:0000259" key="5">
    <source>
        <dbReference type="PROSITE" id="PS51747"/>
    </source>
</evidence>
<dbReference type="PANTHER" id="PTHR11086:SF18">
    <property type="entry name" value="DEOXYCYTIDYLATE DEAMINASE"/>
    <property type="match status" value="1"/>
</dbReference>
<proteinExistence type="predicted"/>
<evidence type="ECO:0000256" key="1">
    <source>
        <dbReference type="ARBA" id="ARBA00001947"/>
    </source>
</evidence>
<evidence type="ECO:0000256" key="2">
    <source>
        <dbReference type="ARBA" id="ARBA00022801"/>
    </source>
</evidence>
<dbReference type="RefSeq" id="YP_009507591.1">
    <property type="nucleotide sequence ID" value="NC_038553.1"/>
</dbReference>
<evidence type="ECO:0000313" key="6">
    <source>
        <dbReference type="EMBL" id="AOM63525.1"/>
    </source>
</evidence>
<keyword evidence="4" id="KW-0479">Metal-binding</keyword>
<dbReference type="GeneID" id="37618575"/>
<dbReference type="PANTHER" id="PTHR11086">
    <property type="entry name" value="DEOXYCYTIDYLATE DEAMINASE-RELATED"/>
    <property type="match status" value="1"/>
</dbReference>
<keyword evidence="7" id="KW-1185">Reference proteome</keyword>
<dbReference type="PIRSF" id="PIRSF006019">
    <property type="entry name" value="dCMP_deaminase"/>
    <property type="match status" value="1"/>
</dbReference>